<dbReference type="InterPro" id="IPR036779">
    <property type="entry name" value="LysM_dom_sf"/>
</dbReference>
<sequence>MTWWQRARAVAAGALLTAVPLGLAAGAGWLGAPAVRSATSSTATAADLVTAACALACAVVLLWLAAAVAATTVAALRAGPRRSGQPTGTDTALVPAVVQRLVATAVGLAIGAGASAAHAASPAAEPGWAGTAVAAPADVTGTAPTVPGTAAPVPARLPPPASPAWPPLASAPGSAPPGAQRPAAIGGTVVVHRGDTLWSLVSAHLRATDGQERATGATRTAAEVQRWWAANRDVIGPDPDLLHPGQVLHVPPAR</sequence>
<proteinExistence type="predicted"/>
<keyword evidence="2" id="KW-0812">Transmembrane</keyword>
<accession>A0ABP9HIJ1</accession>
<keyword evidence="4" id="KW-1185">Reference proteome</keyword>
<dbReference type="EMBL" id="BAABIL010000146">
    <property type="protein sequence ID" value="GAA4971507.1"/>
    <property type="molecule type" value="Genomic_DNA"/>
</dbReference>
<evidence type="ECO:0000256" key="1">
    <source>
        <dbReference type="SAM" id="MobiDB-lite"/>
    </source>
</evidence>
<feature type="region of interest" description="Disordered" evidence="1">
    <location>
        <begin position="143"/>
        <end position="181"/>
    </location>
</feature>
<name>A0ABP9HIJ1_9ACTN</name>
<feature type="compositionally biased region" description="Low complexity" evidence="1">
    <location>
        <begin position="167"/>
        <end position="181"/>
    </location>
</feature>
<evidence type="ECO:0000313" key="4">
    <source>
        <dbReference type="Proteomes" id="UP001501195"/>
    </source>
</evidence>
<comment type="caution">
    <text evidence="3">The sequence shown here is derived from an EMBL/GenBank/DDBJ whole genome shotgun (WGS) entry which is preliminary data.</text>
</comment>
<dbReference type="Proteomes" id="UP001501195">
    <property type="component" value="Unassembled WGS sequence"/>
</dbReference>
<gene>
    <name evidence="3" type="ORF">GCM10023225_11560</name>
</gene>
<evidence type="ECO:0008006" key="5">
    <source>
        <dbReference type="Google" id="ProtNLM"/>
    </source>
</evidence>
<feature type="compositionally biased region" description="Low complexity" evidence="1">
    <location>
        <begin position="143"/>
        <end position="154"/>
    </location>
</feature>
<keyword evidence="2" id="KW-0472">Membrane</keyword>
<dbReference type="RefSeq" id="WP_345711439.1">
    <property type="nucleotide sequence ID" value="NZ_BAABIL010000146.1"/>
</dbReference>
<protein>
    <recommendedName>
        <fullName evidence="5">LysM domain-containing protein</fullName>
    </recommendedName>
</protein>
<evidence type="ECO:0000313" key="3">
    <source>
        <dbReference type="EMBL" id="GAA4971507.1"/>
    </source>
</evidence>
<keyword evidence="2" id="KW-1133">Transmembrane helix</keyword>
<feature type="transmembrane region" description="Helical" evidence="2">
    <location>
        <begin position="48"/>
        <end position="76"/>
    </location>
</feature>
<dbReference type="InterPro" id="IPR018392">
    <property type="entry name" value="LysM"/>
</dbReference>
<organism evidence="3 4">
    <name type="scientific">Kineococcus glutinatus</name>
    <dbReference type="NCBI Taxonomy" id="1070872"/>
    <lineage>
        <taxon>Bacteria</taxon>
        <taxon>Bacillati</taxon>
        <taxon>Actinomycetota</taxon>
        <taxon>Actinomycetes</taxon>
        <taxon>Kineosporiales</taxon>
        <taxon>Kineosporiaceae</taxon>
        <taxon>Kineococcus</taxon>
    </lineage>
</organism>
<dbReference type="Gene3D" id="3.10.350.10">
    <property type="entry name" value="LysM domain"/>
    <property type="match status" value="1"/>
</dbReference>
<evidence type="ECO:0000256" key="2">
    <source>
        <dbReference type="SAM" id="Phobius"/>
    </source>
</evidence>
<dbReference type="CDD" id="cd00118">
    <property type="entry name" value="LysM"/>
    <property type="match status" value="1"/>
</dbReference>
<feature type="compositionally biased region" description="Pro residues" evidence="1">
    <location>
        <begin position="155"/>
        <end position="166"/>
    </location>
</feature>
<reference evidence="4" key="1">
    <citation type="journal article" date="2019" name="Int. J. Syst. Evol. Microbiol.">
        <title>The Global Catalogue of Microorganisms (GCM) 10K type strain sequencing project: providing services to taxonomists for standard genome sequencing and annotation.</title>
        <authorList>
            <consortium name="The Broad Institute Genomics Platform"/>
            <consortium name="The Broad Institute Genome Sequencing Center for Infectious Disease"/>
            <person name="Wu L."/>
            <person name="Ma J."/>
        </authorList>
    </citation>
    <scope>NUCLEOTIDE SEQUENCE [LARGE SCALE GENOMIC DNA]</scope>
    <source>
        <strain evidence="4">JCM 18126</strain>
    </source>
</reference>